<dbReference type="AlphaFoldDB" id="A0A9N9FZM2"/>
<comment type="caution">
    <text evidence="1">The sequence shown here is derived from an EMBL/GenBank/DDBJ whole genome shotgun (WGS) entry which is preliminary data.</text>
</comment>
<accession>A0A9N9FZM2</accession>
<protein>
    <submittedName>
        <fullName evidence="1">10149_t:CDS:1</fullName>
    </submittedName>
</protein>
<gene>
    <name evidence="1" type="ORF">DEBURN_LOCUS7967</name>
</gene>
<reference evidence="1" key="1">
    <citation type="submission" date="2021-06" db="EMBL/GenBank/DDBJ databases">
        <authorList>
            <person name="Kallberg Y."/>
            <person name="Tangrot J."/>
            <person name="Rosling A."/>
        </authorList>
    </citation>
    <scope>NUCLEOTIDE SEQUENCE</scope>
    <source>
        <strain evidence="1">AZ414A</strain>
    </source>
</reference>
<sequence>MLNAIFATIRYNETTTLIWYNNKTFTHKGVCMYLNIDAIFSVVRFTAPMNGNYSLDVTFTHVDDNATTRHTGSIDSGVAVRPSISLAVASDNLFNNKMTLVRVDIRLLGTNSTTESSINTNPANSTYGNKVGIIIGTLGASLTVILRKSSPIRQFTSLRELYMEDCEELSNLDCLIFASLFTQLTILNHFTKITELTLLNLSLEQIIAGGIVKEEEGRNKTITIKPTVQAVQAKLFTLM</sequence>
<evidence type="ECO:0000313" key="2">
    <source>
        <dbReference type="Proteomes" id="UP000789706"/>
    </source>
</evidence>
<organism evidence="1 2">
    <name type="scientific">Diversispora eburnea</name>
    <dbReference type="NCBI Taxonomy" id="1213867"/>
    <lineage>
        <taxon>Eukaryota</taxon>
        <taxon>Fungi</taxon>
        <taxon>Fungi incertae sedis</taxon>
        <taxon>Mucoromycota</taxon>
        <taxon>Glomeromycotina</taxon>
        <taxon>Glomeromycetes</taxon>
        <taxon>Diversisporales</taxon>
        <taxon>Diversisporaceae</taxon>
        <taxon>Diversispora</taxon>
    </lineage>
</organism>
<keyword evidence="2" id="KW-1185">Reference proteome</keyword>
<feature type="non-terminal residue" evidence="1">
    <location>
        <position position="1"/>
    </location>
</feature>
<dbReference type="Proteomes" id="UP000789706">
    <property type="component" value="Unassembled WGS sequence"/>
</dbReference>
<evidence type="ECO:0000313" key="1">
    <source>
        <dbReference type="EMBL" id="CAG8568728.1"/>
    </source>
</evidence>
<proteinExistence type="predicted"/>
<dbReference type="EMBL" id="CAJVPK010001067">
    <property type="protein sequence ID" value="CAG8568728.1"/>
    <property type="molecule type" value="Genomic_DNA"/>
</dbReference>
<name>A0A9N9FZM2_9GLOM</name>